<evidence type="ECO:0000313" key="4">
    <source>
        <dbReference type="Proteomes" id="UP000325440"/>
    </source>
</evidence>
<reference evidence="3 4" key="1">
    <citation type="submission" date="2019-08" db="EMBL/GenBank/DDBJ databases">
        <authorList>
            <person name="Alioto T."/>
            <person name="Alioto T."/>
            <person name="Gomez Garrido J."/>
        </authorList>
    </citation>
    <scope>NUCLEOTIDE SEQUENCE [LARGE SCALE GENOMIC DNA]</scope>
</reference>
<accession>A0A5E4MI86</accession>
<feature type="compositionally biased region" description="Basic and acidic residues" evidence="2">
    <location>
        <begin position="504"/>
        <end position="513"/>
    </location>
</feature>
<organism evidence="3 4">
    <name type="scientific">Cinara cedri</name>
    <dbReference type="NCBI Taxonomy" id="506608"/>
    <lineage>
        <taxon>Eukaryota</taxon>
        <taxon>Metazoa</taxon>
        <taxon>Ecdysozoa</taxon>
        <taxon>Arthropoda</taxon>
        <taxon>Hexapoda</taxon>
        <taxon>Insecta</taxon>
        <taxon>Pterygota</taxon>
        <taxon>Neoptera</taxon>
        <taxon>Paraneoptera</taxon>
        <taxon>Hemiptera</taxon>
        <taxon>Sternorrhyncha</taxon>
        <taxon>Aphidomorpha</taxon>
        <taxon>Aphidoidea</taxon>
        <taxon>Aphididae</taxon>
        <taxon>Lachninae</taxon>
        <taxon>Cinara</taxon>
    </lineage>
</organism>
<evidence type="ECO:0000256" key="1">
    <source>
        <dbReference type="SAM" id="Coils"/>
    </source>
</evidence>
<dbReference type="EMBL" id="CABPRJ010000952">
    <property type="protein sequence ID" value="VVC31918.1"/>
    <property type="molecule type" value="Genomic_DNA"/>
</dbReference>
<feature type="compositionally biased region" description="Basic and acidic residues" evidence="2">
    <location>
        <begin position="537"/>
        <end position="554"/>
    </location>
</feature>
<protein>
    <submittedName>
        <fullName evidence="3">Uncharacterized protein</fullName>
    </submittedName>
</protein>
<proteinExistence type="predicted"/>
<feature type="coiled-coil region" evidence="1">
    <location>
        <begin position="245"/>
        <end position="328"/>
    </location>
</feature>
<feature type="region of interest" description="Disordered" evidence="2">
    <location>
        <begin position="498"/>
        <end position="554"/>
    </location>
</feature>
<evidence type="ECO:0000256" key="2">
    <source>
        <dbReference type="SAM" id="MobiDB-lite"/>
    </source>
</evidence>
<feature type="coiled-coil region" evidence="1">
    <location>
        <begin position="392"/>
        <end position="468"/>
    </location>
</feature>
<keyword evidence="4" id="KW-1185">Reference proteome</keyword>
<name>A0A5E4MI86_9HEMI</name>
<gene>
    <name evidence="3" type="ORF">CINCED_3A019188</name>
</gene>
<dbReference type="Proteomes" id="UP000325440">
    <property type="component" value="Unassembled WGS sequence"/>
</dbReference>
<keyword evidence="1" id="KW-0175">Coiled coil</keyword>
<sequence length="570" mass="66264">MNASQLHQIQSYIVKEDYYLKQIDSLKKPLSSDNVYEVTTPVVQEAPLEKPTDTVDINMTELEQLHKQIFNNSEVNQWAENCNKLKTEILTCIKEEIFDFVMHLIGQLNKKAEIINNIVGSTENIRCKLVDVTNKPIENDNRIKEITSETCEFKKEDEKPHVEIMEWVKNCNKELSCTRKEVQELKSQFNEKTILVDDLEKRIAKSIIKYGEINTELDTVIDNNNLLTLKVKDYDITIQNNDILIKHLKNDLSSAEEILKIQDAEIFERKKNKALHDAQLKKYKDTILDLEFEIKNHKELHNKLQIKYDELQNKNEDLNVKCSKQNKIIANHDNVTNDLNVKIISLEKTSRDKDSKIAEIMHKVTERDNELCECVKQKNCLQSALTMLTKSHSKLTTEFNELNEKHQKLTTQFNEQTETINSNKHNEKLWQEALNSVNKISKEKDADLERSNQRITQLTQELIDLKIKKNVHSSTQSDSELLQLYNIVNSSIESKANRVSNLTPDKENKKDNIKNNPVGKDAESNILQAKENPIIDTAEKEKEKSEKNPENLLKEERKQSRFSILFILLS</sequence>
<dbReference type="AlphaFoldDB" id="A0A5E4MI86"/>
<evidence type="ECO:0000313" key="3">
    <source>
        <dbReference type="EMBL" id="VVC31918.1"/>
    </source>
</evidence>
<feature type="coiled-coil region" evidence="1">
    <location>
        <begin position="168"/>
        <end position="202"/>
    </location>
</feature>